<feature type="region of interest" description="Disordered" evidence="1">
    <location>
        <begin position="1"/>
        <end position="22"/>
    </location>
</feature>
<dbReference type="Proteomes" id="UP001157069">
    <property type="component" value="Unassembled WGS sequence"/>
</dbReference>
<accession>A0ABQ6JN08</accession>
<sequence length="94" mass="9605">MRETTSSSQELRGSYTLPEPGGILTLTSVRTVGGTTDAASLAEDGTRTAGTSVAAPRFPWDADAGTALAITCTEHLLVVSAPGETPDTWDLAPG</sequence>
<gene>
    <name evidence="2" type="ORF">GCM10025869_01990</name>
</gene>
<proteinExistence type="predicted"/>
<evidence type="ECO:0000313" key="2">
    <source>
        <dbReference type="EMBL" id="GMA89670.1"/>
    </source>
</evidence>
<reference evidence="3" key="1">
    <citation type="journal article" date="2019" name="Int. J. Syst. Evol. Microbiol.">
        <title>The Global Catalogue of Microorganisms (GCM) 10K type strain sequencing project: providing services to taxonomists for standard genome sequencing and annotation.</title>
        <authorList>
            <consortium name="The Broad Institute Genomics Platform"/>
            <consortium name="The Broad Institute Genome Sequencing Center for Infectious Disease"/>
            <person name="Wu L."/>
            <person name="Ma J."/>
        </authorList>
    </citation>
    <scope>NUCLEOTIDE SEQUENCE [LARGE SCALE GENOMIC DNA]</scope>
    <source>
        <strain evidence="3">NBRC 108755</strain>
    </source>
</reference>
<keyword evidence="3" id="KW-1185">Reference proteome</keyword>
<evidence type="ECO:0000256" key="1">
    <source>
        <dbReference type="SAM" id="MobiDB-lite"/>
    </source>
</evidence>
<comment type="caution">
    <text evidence="2">The sequence shown here is derived from an EMBL/GenBank/DDBJ whole genome shotgun (WGS) entry which is preliminary data.</text>
</comment>
<organism evidence="2 3">
    <name type="scientific">Homoserinibacter gongjuensis</name>
    <dbReference type="NCBI Taxonomy" id="1162968"/>
    <lineage>
        <taxon>Bacteria</taxon>
        <taxon>Bacillati</taxon>
        <taxon>Actinomycetota</taxon>
        <taxon>Actinomycetes</taxon>
        <taxon>Micrococcales</taxon>
        <taxon>Microbacteriaceae</taxon>
        <taxon>Homoserinibacter</taxon>
    </lineage>
</organism>
<name>A0ABQ6JN08_9MICO</name>
<evidence type="ECO:0000313" key="3">
    <source>
        <dbReference type="Proteomes" id="UP001157069"/>
    </source>
</evidence>
<protein>
    <submittedName>
        <fullName evidence="2">Uncharacterized protein</fullName>
    </submittedName>
</protein>
<dbReference type="EMBL" id="BSVA01000001">
    <property type="protein sequence ID" value="GMA89670.1"/>
    <property type="molecule type" value="Genomic_DNA"/>
</dbReference>
<feature type="compositionally biased region" description="Polar residues" evidence="1">
    <location>
        <begin position="1"/>
        <end position="11"/>
    </location>
</feature>